<evidence type="ECO:0000313" key="7">
    <source>
        <dbReference type="EMBL" id="MFD1628679.1"/>
    </source>
</evidence>
<dbReference type="Gene3D" id="3.40.50.720">
    <property type="entry name" value="NAD(P)-binding Rossmann-like Domain"/>
    <property type="match status" value="2"/>
</dbReference>
<dbReference type="RefSeq" id="WP_379661066.1">
    <property type="nucleotide sequence ID" value="NZ_JBHUDG010000003.1"/>
</dbReference>
<keyword evidence="3" id="KW-0520">NAD</keyword>
<dbReference type="GO" id="GO:0008720">
    <property type="term" value="F:D-lactate dehydrogenase (NAD+) activity"/>
    <property type="evidence" value="ECO:0007669"/>
    <property type="project" value="UniProtKB-EC"/>
</dbReference>
<dbReference type="PANTHER" id="PTHR43026:SF1">
    <property type="entry name" value="2-HYDROXYACID DEHYDROGENASE HOMOLOG 1-RELATED"/>
    <property type="match status" value="1"/>
</dbReference>
<dbReference type="Pfam" id="PF00389">
    <property type="entry name" value="2-Hacid_dh"/>
    <property type="match status" value="1"/>
</dbReference>
<gene>
    <name evidence="7" type="ORF">ACFSAH_02260</name>
</gene>
<accession>A0ABW4I8Q4</accession>
<sequence>MRVAFFSTKSYDKEYFKKHSRRYKHDIIFYETSLSEKTVNLAEGCEAVCVFVNDHIDENTITALSKIGIKGILLRCAGYNNVNLEAAKKQGIKVLRVPAYSPESVAEHSLALIMTLNRKTHKAFNRVRENNFSIEHLVGFNLFEKTVGVVGTGLIGQAFAKIMLGFGSKVIAFDVYENEELKKKGVRYVSLDELFQQSDIISLHCPLTPETKYVINKDNLQKMKDGVMIINTSRGALINTKDVIGGLKSQKVGYLGLDVYEQEQDIFFRDLSESVLKDETISRLMSFPNVLITSHQGFFTREALDQIATVTLNNLTALQKKEELVNEVI</sequence>
<dbReference type="InterPro" id="IPR029753">
    <property type="entry name" value="D-isomer_DH_CS"/>
</dbReference>
<name>A0ABW4I8Q4_9SPHI</name>
<dbReference type="Pfam" id="PF02826">
    <property type="entry name" value="2-Hacid_dh_C"/>
    <property type="match status" value="1"/>
</dbReference>
<comment type="caution">
    <text evidence="7">The sequence shown here is derived from an EMBL/GenBank/DDBJ whole genome shotgun (WGS) entry which is preliminary data.</text>
</comment>
<reference evidence="8" key="1">
    <citation type="journal article" date="2019" name="Int. J. Syst. Evol. Microbiol.">
        <title>The Global Catalogue of Microorganisms (GCM) 10K type strain sequencing project: providing services to taxonomists for standard genome sequencing and annotation.</title>
        <authorList>
            <consortium name="The Broad Institute Genomics Platform"/>
            <consortium name="The Broad Institute Genome Sequencing Center for Infectious Disease"/>
            <person name="Wu L."/>
            <person name="Ma J."/>
        </authorList>
    </citation>
    <scope>NUCLEOTIDE SEQUENCE [LARGE SCALE GENOMIC DNA]</scope>
    <source>
        <strain evidence="8">CCUG 53762</strain>
    </source>
</reference>
<evidence type="ECO:0000256" key="4">
    <source>
        <dbReference type="RuleBase" id="RU003719"/>
    </source>
</evidence>
<feature type="domain" description="D-isomer specific 2-hydroxyacid dehydrogenase NAD-binding" evidence="6">
    <location>
        <begin position="110"/>
        <end position="297"/>
    </location>
</feature>
<evidence type="ECO:0000313" key="8">
    <source>
        <dbReference type="Proteomes" id="UP001597118"/>
    </source>
</evidence>
<dbReference type="PROSITE" id="PS00671">
    <property type="entry name" value="D_2_HYDROXYACID_DH_3"/>
    <property type="match status" value="1"/>
</dbReference>
<evidence type="ECO:0000256" key="3">
    <source>
        <dbReference type="ARBA" id="ARBA00023027"/>
    </source>
</evidence>
<dbReference type="EC" id="1.1.1.28" evidence="7"/>
<dbReference type="SUPFAM" id="SSF52283">
    <property type="entry name" value="Formate/glycerate dehydrogenase catalytic domain-like"/>
    <property type="match status" value="1"/>
</dbReference>
<protein>
    <submittedName>
        <fullName evidence="7">2-hydroxyacid dehydrogenase</fullName>
        <ecNumber evidence="7">1.1.1.28</ecNumber>
    </submittedName>
</protein>
<evidence type="ECO:0000256" key="1">
    <source>
        <dbReference type="ARBA" id="ARBA00005854"/>
    </source>
</evidence>
<evidence type="ECO:0000259" key="6">
    <source>
        <dbReference type="Pfam" id="PF02826"/>
    </source>
</evidence>
<comment type="similarity">
    <text evidence="1 4">Belongs to the D-isomer specific 2-hydroxyacid dehydrogenase family.</text>
</comment>
<dbReference type="InterPro" id="IPR036291">
    <property type="entry name" value="NAD(P)-bd_dom_sf"/>
</dbReference>
<dbReference type="InterPro" id="IPR058205">
    <property type="entry name" value="D-LDH-like"/>
</dbReference>
<dbReference type="SUPFAM" id="SSF51735">
    <property type="entry name" value="NAD(P)-binding Rossmann-fold domains"/>
    <property type="match status" value="1"/>
</dbReference>
<dbReference type="CDD" id="cd12183">
    <property type="entry name" value="LDH_like_2"/>
    <property type="match status" value="1"/>
</dbReference>
<dbReference type="PROSITE" id="PS00670">
    <property type="entry name" value="D_2_HYDROXYACID_DH_2"/>
    <property type="match status" value="1"/>
</dbReference>
<evidence type="ECO:0000259" key="5">
    <source>
        <dbReference type="Pfam" id="PF00389"/>
    </source>
</evidence>
<keyword evidence="8" id="KW-1185">Reference proteome</keyword>
<dbReference type="Proteomes" id="UP001597118">
    <property type="component" value="Unassembled WGS sequence"/>
</dbReference>
<feature type="domain" description="D-isomer specific 2-hydroxyacid dehydrogenase catalytic" evidence="5">
    <location>
        <begin position="3"/>
        <end position="328"/>
    </location>
</feature>
<keyword evidence="2 4" id="KW-0560">Oxidoreductase</keyword>
<dbReference type="InterPro" id="IPR006139">
    <property type="entry name" value="D-isomer_2_OHA_DH_cat_dom"/>
</dbReference>
<proteinExistence type="inferred from homology"/>
<dbReference type="InterPro" id="IPR006140">
    <property type="entry name" value="D-isomer_DH_NAD-bd"/>
</dbReference>
<organism evidence="7 8">
    <name type="scientific">Pseudopedobacter beijingensis</name>
    <dbReference type="NCBI Taxonomy" id="1207056"/>
    <lineage>
        <taxon>Bacteria</taxon>
        <taxon>Pseudomonadati</taxon>
        <taxon>Bacteroidota</taxon>
        <taxon>Sphingobacteriia</taxon>
        <taxon>Sphingobacteriales</taxon>
        <taxon>Sphingobacteriaceae</taxon>
        <taxon>Pseudopedobacter</taxon>
    </lineage>
</organism>
<dbReference type="PANTHER" id="PTHR43026">
    <property type="entry name" value="2-HYDROXYACID DEHYDROGENASE HOMOLOG 1-RELATED"/>
    <property type="match status" value="1"/>
</dbReference>
<evidence type="ECO:0000256" key="2">
    <source>
        <dbReference type="ARBA" id="ARBA00023002"/>
    </source>
</evidence>
<dbReference type="EMBL" id="JBHUDG010000003">
    <property type="protein sequence ID" value="MFD1628679.1"/>
    <property type="molecule type" value="Genomic_DNA"/>
</dbReference>